<gene>
    <name evidence="9" type="primary">mdtA_7</name>
    <name evidence="9" type="ORF">LKMONMHP_2381</name>
</gene>
<keyword evidence="10" id="KW-1185">Reference proteome</keyword>
<dbReference type="Gene3D" id="2.40.50.100">
    <property type="match status" value="1"/>
</dbReference>
<keyword evidence="4" id="KW-0812">Transmembrane</keyword>
<dbReference type="Pfam" id="PF25893">
    <property type="entry name" value="HH_CzcB"/>
    <property type="match status" value="1"/>
</dbReference>
<sequence>MGCKDRSSLQGPEAFRLVPSSNDGTRAGARPAVHGTDMFRRLVPVLLAVAGGFLIATWWPGAPDTVRTLLAGARGGAAPAKTEPQPAAGPEPEKPSLVRLTDDQVAKAGIRTDKVGGGSLSRHLHVPGTVVPSANLTARIAVKTTGTVVELRKGLGDAVAKGEVVALLDSREIAETKGEYLAARVSAALQKTLYERDKELWDKRISSEQQYLRSQASYQDLKVKEDAARRKLTFLGLSQAEIEALPKQPEAQFERQEIRSPIAGKVVERRVDQGAAVGRDNLETELYSVVDLSKVWVDLAVSPGDMPLVREGQAVTVRAEATGEAARGRIVFIVPVLDQTTRAARVVAELANPDEAWRPGSFVTAEIVISDKPVRVLVPASAIQTLEGQPNAFVRVAEGFEARPVKLGRSDDDDVEVTEGLEPGEVVVTTNSFTLKSELGKAAAED</sequence>
<feature type="region of interest" description="Disordered" evidence="3">
    <location>
        <begin position="1"/>
        <end position="28"/>
    </location>
</feature>
<reference evidence="9" key="1">
    <citation type="journal article" date="2021" name="Front. Microbiol.">
        <title>Comprehensive Comparative Genomics and Phenotyping of Methylobacterium Species.</title>
        <authorList>
            <person name="Alessa O."/>
            <person name="Ogura Y."/>
            <person name="Fujitani Y."/>
            <person name="Takami H."/>
            <person name="Hayashi T."/>
            <person name="Sahin N."/>
            <person name="Tani A."/>
        </authorList>
    </citation>
    <scope>NUCLEOTIDE SEQUENCE</scope>
    <source>
        <strain evidence="9">NBRC 15689</strain>
    </source>
</reference>
<dbReference type="Proteomes" id="UP001055156">
    <property type="component" value="Unassembled WGS sequence"/>
</dbReference>
<dbReference type="Gene3D" id="2.40.30.170">
    <property type="match status" value="1"/>
</dbReference>
<dbReference type="InterPro" id="IPR058792">
    <property type="entry name" value="Beta-barrel_RND_2"/>
</dbReference>
<evidence type="ECO:0000256" key="1">
    <source>
        <dbReference type="ARBA" id="ARBA00009477"/>
    </source>
</evidence>
<dbReference type="PANTHER" id="PTHR30097:SF4">
    <property type="entry name" value="SLR6042 PROTEIN"/>
    <property type="match status" value="1"/>
</dbReference>
<dbReference type="InterPro" id="IPR058647">
    <property type="entry name" value="BSH_CzcB-like"/>
</dbReference>
<feature type="domain" description="CzcB-like barrel-sandwich hybrid" evidence="7">
    <location>
        <begin position="137"/>
        <end position="281"/>
    </location>
</feature>
<feature type="domain" description="CzcB-like alpha-helical hairpin" evidence="5">
    <location>
        <begin position="175"/>
        <end position="233"/>
    </location>
</feature>
<evidence type="ECO:0000313" key="10">
    <source>
        <dbReference type="Proteomes" id="UP001055156"/>
    </source>
</evidence>
<accession>A0ABQ4T8Z3</accession>
<feature type="transmembrane region" description="Helical" evidence="4">
    <location>
        <begin position="42"/>
        <end position="61"/>
    </location>
</feature>
<evidence type="ECO:0000259" key="8">
    <source>
        <dbReference type="Pfam" id="PF25975"/>
    </source>
</evidence>
<evidence type="ECO:0000256" key="4">
    <source>
        <dbReference type="SAM" id="Phobius"/>
    </source>
</evidence>
<dbReference type="InterPro" id="IPR058649">
    <property type="entry name" value="CzcB_C"/>
</dbReference>
<feature type="domain" description="CusB-like beta-barrel" evidence="6">
    <location>
        <begin position="294"/>
        <end position="367"/>
    </location>
</feature>
<evidence type="ECO:0000259" key="5">
    <source>
        <dbReference type="Pfam" id="PF25893"/>
    </source>
</evidence>
<evidence type="ECO:0000313" key="9">
    <source>
        <dbReference type="EMBL" id="GJE27521.1"/>
    </source>
</evidence>
<dbReference type="EMBL" id="BPQV01000006">
    <property type="protein sequence ID" value="GJE27521.1"/>
    <property type="molecule type" value="Genomic_DNA"/>
</dbReference>
<dbReference type="InterPro" id="IPR006143">
    <property type="entry name" value="RND_pump_MFP"/>
</dbReference>
<proteinExistence type="inferred from homology"/>
<dbReference type="Pfam" id="PF25954">
    <property type="entry name" value="Beta-barrel_RND_2"/>
    <property type="match status" value="1"/>
</dbReference>
<comment type="caution">
    <text evidence="9">The sequence shown here is derived from an EMBL/GenBank/DDBJ whole genome shotgun (WGS) entry which is preliminary data.</text>
</comment>
<dbReference type="Pfam" id="PF25973">
    <property type="entry name" value="BSH_CzcB"/>
    <property type="match status" value="1"/>
</dbReference>
<keyword evidence="4" id="KW-1133">Transmembrane helix</keyword>
<keyword evidence="4" id="KW-0472">Membrane</keyword>
<organism evidence="9 10">
    <name type="scientific">Methylobacterium organophilum</name>
    <dbReference type="NCBI Taxonomy" id="410"/>
    <lineage>
        <taxon>Bacteria</taxon>
        <taxon>Pseudomonadati</taxon>
        <taxon>Pseudomonadota</taxon>
        <taxon>Alphaproteobacteria</taxon>
        <taxon>Hyphomicrobiales</taxon>
        <taxon>Methylobacteriaceae</taxon>
        <taxon>Methylobacterium</taxon>
    </lineage>
</organism>
<dbReference type="Pfam" id="PF25975">
    <property type="entry name" value="CzcB_C"/>
    <property type="match status" value="1"/>
</dbReference>
<dbReference type="InterPro" id="IPR058648">
    <property type="entry name" value="HH_CzcB-like"/>
</dbReference>
<dbReference type="Gene3D" id="2.40.420.20">
    <property type="match status" value="1"/>
</dbReference>
<evidence type="ECO:0000259" key="6">
    <source>
        <dbReference type="Pfam" id="PF25954"/>
    </source>
</evidence>
<evidence type="ECO:0000256" key="3">
    <source>
        <dbReference type="SAM" id="MobiDB-lite"/>
    </source>
</evidence>
<keyword evidence="2" id="KW-0813">Transport</keyword>
<dbReference type="PANTHER" id="PTHR30097">
    <property type="entry name" value="CATION EFFLUX SYSTEM PROTEIN CUSB"/>
    <property type="match status" value="1"/>
</dbReference>
<comment type="similarity">
    <text evidence="1">Belongs to the membrane fusion protein (MFP) (TC 8.A.1) family.</text>
</comment>
<evidence type="ECO:0000259" key="7">
    <source>
        <dbReference type="Pfam" id="PF25973"/>
    </source>
</evidence>
<dbReference type="InterPro" id="IPR051909">
    <property type="entry name" value="MFP_Cation_Efflux"/>
</dbReference>
<dbReference type="NCBIfam" id="TIGR01730">
    <property type="entry name" value="RND_mfp"/>
    <property type="match status" value="1"/>
</dbReference>
<feature type="domain" description="CzcB-like C-terminal circularly permuted SH3-like" evidence="8">
    <location>
        <begin position="376"/>
        <end position="436"/>
    </location>
</feature>
<reference evidence="9" key="2">
    <citation type="submission" date="2021-08" db="EMBL/GenBank/DDBJ databases">
        <authorList>
            <person name="Tani A."/>
            <person name="Ola A."/>
            <person name="Ogura Y."/>
            <person name="Katsura K."/>
            <person name="Hayashi T."/>
        </authorList>
    </citation>
    <scope>NUCLEOTIDE SEQUENCE</scope>
    <source>
        <strain evidence="9">NBRC 15689</strain>
    </source>
</reference>
<name>A0ABQ4T8Z3_METOR</name>
<evidence type="ECO:0000256" key="2">
    <source>
        <dbReference type="ARBA" id="ARBA00022448"/>
    </source>
</evidence>
<protein>
    <submittedName>
        <fullName evidence="9">Multidrug resistance protein MdtA</fullName>
    </submittedName>
</protein>
<feature type="region of interest" description="Disordered" evidence="3">
    <location>
        <begin position="75"/>
        <end position="95"/>
    </location>
</feature>
<dbReference type="SUPFAM" id="SSF111369">
    <property type="entry name" value="HlyD-like secretion proteins"/>
    <property type="match status" value="1"/>
</dbReference>